<evidence type="ECO:0000313" key="1">
    <source>
        <dbReference type="EMBL" id="KAI3772615.1"/>
    </source>
</evidence>
<reference evidence="2" key="1">
    <citation type="journal article" date="2022" name="Mol. Ecol. Resour.">
        <title>The genomes of chicory, endive, great burdock and yacon provide insights into Asteraceae palaeo-polyploidization history and plant inulin production.</title>
        <authorList>
            <person name="Fan W."/>
            <person name="Wang S."/>
            <person name="Wang H."/>
            <person name="Wang A."/>
            <person name="Jiang F."/>
            <person name="Liu H."/>
            <person name="Zhao H."/>
            <person name="Xu D."/>
            <person name="Zhang Y."/>
        </authorList>
    </citation>
    <scope>NUCLEOTIDE SEQUENCE [LARGE SCALE GENOMIC DNA]</scope>
    <source>
        <strain evidence="2">cv. Niubang</strain>
    </source>
</reference>
<keyword evidence="2" id="KW-1185">Reference proteome</keyword>
<accession>A0ACB9FP90</accession>
<organism evidence="1 2">
    <name type="scientific">Arctium lappa</name>
    <name type="common">Greater burdock</name>
    <name type="synonym">Lappa major</name>
    <dbReference type="NCBI Taxonomy" id="4217"/>
    <lineage>
        <taxon>Eukaryota</taxon>
        <taxon>Viridiplantae</taxon>
        <taxon>Streptophyta</taxon>
        <taxon>Embryophyta</taxon>
        <taxon>Tracheophyta</taxon>
        <taxon>Spermatophyta</taxon>
        <taxon>Magnoliopsida</taxon>
        <taxon>eudicotyledons</taxon>
        <taxon>Gunneridae</taxon>
        <taxon>Pentapetalae</taxon>
        <taxon>asterids</taxon>
        <taxon>campanulids</taxon>
        <taxon>Asterales</taxon>
        <taxon>Asteraceae</taxon>
        <taxon>Carduoideae</taxon>
        <taxon>Cardueae</taxon>
        <taxon>Arctiinae</taxon>
        <taxon>Arctium</taxon>
    </lineage>
</organism>
<dbReference type="Proteomes" id="UP001055879">
    <property type="component" value="Linkage Group LG01"/>
</dbReference>
<evidence type="ECO:0000313" key="2">
    <source>
        <dbReference type="Proteomes" id="UP001055879"/>
    </source>
</evidence>
<proteinExistence type="predicted"/>
<comment type="caution">
    <text evidence="1">The sequence shown here is derived from an EMBL/GenBank/DDBJ whole genome shotgun (WGS) entry which is preliminary data.</text>
</comment>
<protein>
    <submittedName>
        <fullName evidence="1">Uncharacterized protein</fullName>
    </submittedName>
</protein>
<reference evidence="1 2" key="2">
    <citation type="journal article" date="2022" name="Mol. Ecol. Resour.">
        <title>The genomes of chicory, endive, great burdock and yacon provide insights into Asteraceae paleo-polyploidization history and plant inulin production.</title>
        <authorList>
            <person name="Fan W."/>
            <person name="Wang S."/>
            <person name="Wang H."/>
            <person name="Wang A."/>
            <person name="Jiang F."/>
            <person name="Liu H."/>
            <person name="Zhao H."/>
            <person name="Xu D."/>
            <person name="Zhang Y."/>
        </authorList>
    </citation>
    <scope>NUCLEOTIDE SEQUENCE [LARGE SCALE GENOMIC DNA]</scope>
    <source>
        <strain evidence="2">cv. Niubang</strain>
    </source>
</reference>
<name>A0ACB9FP90_ARCLA</name>
<gene>
    <name evidence="1" type="ORF">L6452_03805</name>
</gene>
<sequence>MHSDYHAPSILKKCVAILLSSATSIHKLKQLHAFSIRHGVSLNNPDMGKHLLFTLVSFSAPMSYAHNIFKQIHNPNIFTWNTMIRGFAESENPKPAMDIHRNMRMFAVEPDTHTYPFLLKAIAKLIAVREGEEVHSIAIKNGFGSLVFVQNGLVHMYAACGRAESAHKLFDEMSDRNLVTWNSMINGFVSNGKPNETLTLYREMGEKGVEPDGFTLVSLLTACAELGALALGKRVHAYMFKVGLAENLHAANALLDLYAKTGNVSEAQKPNAIIWRTLLGSCTIHGHSALAEVARAQLIQLEPKHSGDYVLLSNLYASERRWSDVSKVRETMLEQGIQKSPGHSLVELGNCVYQFVMGDTSHPESEDIYAKLIEITKLLRLEGYVPHVANVLADIEEEEKETALSYHSEKIAIAFMLINTPPGTPIRVVKNLRVTDVGILFFSFTFLTTKTLKTLALREKLSMDCNGTGCQSGCYKDSNGDEEKQLSTKKPIGDDGSDDKHQRNRKMCLKCKGTEATIFTGGDGGGRFCADCFRSNLYGKFKLAVTSNAMISPTDKVLVAFSGGPSSRVALQFVSEMQLKAQKNFDATAIRDRSLPVFGVGVALIDESEIHPSTATNLNKAVEDMKEIVLNLAPPRKELHVVPIRSIYSTKTSDGRETLKNLVNAVGDATGKEDLLAHLRMLSLQKIAIENGYTKLVLGSCTSRIACHVLTATVKGQGYSLAADIQYVDARWEIPVVLPLRDCLMQELNILCSLDSLKIVEVFNDSRANINGLVSSFVKLLQEENPSRECTIVRTAGKLTPFPFNRIPEVDADDVHLASQRRQKKFNLRPIESLPPESFCPICNSPMNDLQNLSCYSNPQSKPEVFRAACCSCCQYQILPAELSSMDQLYSSLPESIIARAKDGNQKWIREKIQDCLLLDDEDEV</sequence>
<dbReference type="EMBL" id="CM042047">
    <property type="protein sequence ID" value="KAI3772615.1"/>
    <property type="molecule type" value="Genomic_DNA"/>
</dbReference>